<dbReference type="InterPro" id="IPR029058">
    <property type="entry name" value="AB_hydrolase_fold"/>
</dbReference>
<proteinExistence type="predicted"/>
<dbReference type="Proteomes" id="UP000184440">
    <property type="component" value="Unassembled WGS sequence"/>
</dbReference>
<sequence length="65" mass="6943">MNAATLAVPDATLYYEVRGEGPLVVLVGAPMDAESFTAVADLLADRYTVLTTEAFAARLRDVLRA</sequence>
<dbReference type="EMBL" id="FRCS01000009">
    <property type="protein sequence ID" value="SHN43582.1"/>
    <property type="molecule type" value="Genomic_DNA"/>
</dbReference>
<dbReference type="SUPFAM" id="SSF53474">
    <property type="entry name" value="alpha/beta-Hydrolases"/>
    <property type="match status" value="1"/>
</dbReference>
<keyword evidence="2" id="KW-1185">Reference proteome</keyword>
<gene>
    <name evidence="1" type="ORF">SAMN05443668_109241</name>
</gene>
<dbReference type="Gene3D" id="3.40.50.1820">
    <property type="entry name" value="alpha/beta hydrolase"/>
    <property type="match status" value="1"/>
</dbReference>
<name>A0A1M7RBS4_9ACTN</name>
<accession>A0A1M7RBS4</accession>
<protein>
    <submittedName>
        <fullName evidence="1">Uncharacterized protein</fullName>
    </submittedName>
</protein>
<dbReference type="AlphaFoldDB" id="A0A1M7RBS4"/>
<dbReference type="STRING" id="134849.SAMN05443668_109241"/>
<organism evidence="1 2">
    <name type="scientific">Cryptosporangium aurantiacum</name>
    <dbReference type="NCBI Taxonomy" id="134849"/>
    <lineage>
        <taxon>Bacteria</taxon>
        <taxon>Bacillati</taxon>
        <taxon>Actinomycetota</taxon>
        <taxon>Actinomycetes</taxon>
        <taxon>Cryptosporangiales</taxon>
        <taxon>Cryptosporangiaceae</taxon>
        <taxon>Cryptosporangium</taxon>
    </lineage>
</organism>
<evidence type="ECO:0000313" key="2">
    <source>
        <dbReference type="Proteomes" id="UP000184440"/>
    </source>
</evidence>
<evidence type="ECO:0000313" key="1">
    <source>
        <dbReference type="EMBL" id="SHN43582.1"/>
    </source>
</evidence>
<reference evidence="1 2" key="1">
    <citation type="submission" date="2016-11" db="EMBL/GenBank/DDBJ databases">
        <authorList>
            <person name="Jaros S."/>
            <person name="Januszkiewicz K."/>
            <person name="Wedrychowicz H."/>
        </authorList>
    </citation>
    <scope>NUCLEOTIDE SEQUENCE [LARGE SCALE GENOMIC DNA]</scope>
    <source>
        <strain evidence="1 2">DSM 46144</strain>
    </source>
</reference>